<gene>
    <name evidence="2" type="ORF">C6568_10800</name>
</gene>
<feature type="signal peptide" evidence="1">
    <location>
        <begin position="1"/>
        <end position="24"/>
    </location>
</feature>
<keyword evidence="1" id="KW-0732">Signal</keyword>
<accession>A0A2R3QD40</accession>
<dbReference type="InterPro" id="IPR014547">
    <property type="entry name" value="UCP028477"/>
</dbReference>
<organism evidence="2 3">
    <name type="scientific">Melaminivora suipulveris</name>
    <dbReference type="NCBI Taxonomy" id="2109913"/>
    <lineage>
        <taxon>Bacteria</taxon>
        <taxon>Pseudomonadati</taxon>
        <taxon>Pseudomonadota</taxon>
        <taxon>Betaproteobacteria</taxon>
        <taxon>Burkholderiales</taxon>
        <taxon>Comamonadaceae</taxon>
        <taxon>Melaminivora</taxon>
    </lineage>
</organism>
<keyword evidence="3" id="KW-1185">Reference proteome</keyword>
<evidence type="ECO:0000313" key="2">
    <source>
        <dbReference type="EMBL" id="AVO49685.1"/>
    </source>
</evidence>
<feature type="chain" id="PRO_5015333886" evidence="1">
    <location>
        <begin position="25"/>
        <end position="269"/>
    </location>
</feature>
<dbReference type="PIRSF" id="PIRSF028477">
    <property type="entry name" value="UCP028477"/>
    <property type="match status" value="1"/>
</dbReference>
<dbReference type="OrthoDB" id="9000139at2"/>
<evidence type="ECO:0000313" key="3">
    <source>
        <dbReference type="Proteomes" id="UP000237925"/>
    </source>
</evidence>
<dbReference type="KEGG" id="mela:C6568_10800"/>
<dbReference type="EMBL" id="CP027667">
    <property type="protein sequence ID" value="AVO49685.1"/>
    <property type="molecule type" value="Genomic_DNA"/>
</dbReference>
<dbReference type="Proteomes" id="UP000237925">
    <property type="component" value="Chromosome"/>
</dbReference>
<proteinExistence type="predicted"/>
<reference evidence="2 3" key="1">
    <citation type="submission" date="2018-03" db="EMBL/GenBank/DDBJ databases">
        <title>Genome sequencing of Melaminivora sp.</title>
        <authorList>
            <person name="Kim S.-J."/>
            <person name="Heo J."/>
            <person name="Ahn J.-H."/>
            <person name="Kwon S.-W."/>
        </authorList>
    </citation>
    <scope>NUCLEOTIDE SEQUENCE [LARGE SCALE GENOMIC DNA]</scope>
    <source>
        <strain evidence="2 3">SC2-9</strain>
    </source>
</reference>
<dbReference type="AlphaFoldDB" id="A0A2R3QD40"/>
<name>A0A2R3QD40_9BURK</name>
<dbReference type="Pfam" id="PF09916">
    <property type="entry name" value="DUF2145"/>
    <property type="match status" value="1"/>
</dbReference>
<evidence type="ECO:0000256" key="1">
    <source>
        <dbReference type="SAM" id="SignalP"/>
    </source>
</evidence>
<sequence>MRRAAIAAAVCALMLAAAATPAQAGRQCDARPPDAQGIARGMQLAQRTAAQLDASGAQVALLARAGQDLTRWGLRWSHLGWAWRTPQGQWRVTHKLNDCGTASAHLWRQGLGEFFLDDPWRYEAVWAVPTPAIQAQLLALLQDAGRSAQLHQERYSMVSYAWGTRYQQSNQWAVETLAAAVDPQVRSRGDAQRWLRHQGYVPTALSIGPLTRLGARVTSANVAFDDHPNAQRLAGHIETVTVDSVLAWLERARLAQAPRILALNTTDLQ</sequence>
<dbReference type="RefSeq" id="WP_106684114.1">
    <property type="nucleotide sequence ID" value="NZ_CP027667.1"/>
</dbReference>
<protein>
    <submittedName>
        <fullName evidence="2">DUF2145 domain-containing protein</fullName>
    </submittedName>
</protein>